<feature type="domain" description="C-type lectin" evidence="1">
    <location>
        <begin position="54"/>
        <end position="150"/>
    </location>
</feature>
<reference evidence="2 3" key="1">
    <citation type="submission" date="2024-04" db="EMBL/GenBank/DDBJ databases">
        <authorList>
            <consortium name="Genoscope - CEA"/>
            <person name="William W."/>
        </authorList>
    </citation>
    <scope>NUCLEOTIDE SEQUENCE [LARGE SCALE GENOMIC DNA]</scope>
</reference>
<accession>A0AAV2HPK0</accession>
<sequence>SVTRSAHLRFQSREMLRLSYIRLAFTLTITFLHPNLHPDFRFCLAELIRTHCDERSTCFEVNNNNKNWNEAQICCEYENMTLAIVKSRALLIQVIGNFTVDIWVGAKEEKQANSFMWFYNGEVLPQDMLNGKATDAEEKCVYINKEFNLG</sequence>
<dbReference type="InterPro" id="IPR016186">
    <property type="entry name" value="C-type_lectin-like/link_sf"/>
</dbReference>
<dbReference type="EMBL" id="CAXITT010000217">
    <property type="protein sequence ID" value="CAL1536002.1"/>
    <property type="molecule type" value="Genomic_DNA"/>
</dbReference>
<feature type="non-terminal residue" evidence="2">
    <location>
        <position position="150"/>
    </location>
</feature>
<dbReference type="SUPFAM" id="SSF56436">
    <property type="entry name" value="C-type lectin-like"/>
    <property type="match status" value="1"/>
</dbReference>
<organism evidence="2 3">
    <name type="scientific">Lymnaea stagnalis</name>
    <name type="common">Great pond snail</name>
    <name type="synonym">Helix stagnalis</name>
    <dbReference type="NCBI Taxonomy" id="6523"/>
    <lineage>
        <taxon>Eukaryota</taxon>
        <taxon>Metazoa</taxon>
        <taxon>Spiralia</taxon>
        <taxon>Lophotrochozoa</taxon>
        <taxon>Mollusca</taxon>
        <taxon>Gastropoda</taxon>
        <taxon>Heterobranchia</taxon>
        <taxon>Euthyneura</taxon>
        <taxon>Panpulmonata</taxon>
        <taxon>Hygrophila</taxon>
        <taxon>Lymnaeoidea</taxon>
        <taxon>Lymnaeidae</taxon>
        <taxon>Lymnaea</taxon>
    </lineage>
</organism>
<keyword evidence="3" id="KW-1185">Reference proteome</keyword>
<dbReference type="InterPro" id="IPR001304">
    <property type="entry name" value="C-type_lectin-like"/>
</dbReference>
<dbReference type="Proteomes" id="UP001497497">
    <property type="component" value="Unassembled WGS sequence"/>
</dbReference>
<proteinExistence type="predicted"/>
<protein>
    <recommendedName>
        <fullName evidence="1">C-type lectin domain-containing protein</fullName>
    </recommendedName>
</protein>
<name>A0AAV2HPK0_LYMST</name>
<dbReference type="Pfam" id="PF00059">
    <property type="entry name" value="Lectin_C"/>
    <property type="match status" value="1"/>
</dbReference>
<dbReference type="AlphaFoldDB" id="A0AAV2HPK0"/>
<evidence type="ECO:0000259" key="1">
    <source>
        <dbReference type="PROSITE" id="PS50041"/>
    </source>
</evidence>
<dbReference type="Gene3D" id="3.10.100.10">
    <property type="entry name" value="Mannose-Binding Protein A, subunit A"/>
    <property type="match status" value="1"/>
</dbReference>
<dbReference type="InterPro" id="IPR016187">
    <property type="entry name" value="CTDL_fold"/>
</dbReference>
<evidence type="ECO:0000313" key="2">
    <source>
        <dbReference type="EMBL" id="CAL1536002.1"/>
    </source>
</evidence>
<feature type="non-terminal residue" evidence="2">
    <location>
        <position position="1"/>
    </location>
</feature>
<gene>
    <name evidence="2" type="ORF">GSLYS_00009915001</name>
</gene>
<evidence type="ECO:0000313" key="3">
    <source>
        <dbReference type="Proteomes" id="UP001497497"/>
    </source>
</evidence>
<dbReference type="PROSITE" id="PS50041">
    <property type="entry name" value="C_TYPE_LECTIN_2"/>
    <property type="match status" value="1"/>
</dbReference>
<comment type="caution">
    <text evidence="2">The sequence shown here is derived from an EMBL/GenBank/DDBJ whole genome shotgun (WGS) entry which is preliminary data.</text>
</comment>